<evidence type="ECO:0000256" key="1">
    <source>
        <dbReference type="SAM" id="MobiDB-lite"/>
    </source>
</evidence>
<dbReference type="EMBL" id="JARBHB010000005">
    <property type="protein sequence ID" value="KAJ8883617.1"/>
    <property type="molecule type" value="Genomic_DNA"/>
</dbReference>
<evidence type="ECO:0000313" key="2">
    <source>
        <dbReference type="EMBL" id="KAJ8883617.1"/>
    </source>
</evidence>
<proteinExistence type="predicted"/>
<organism evidence="2 3">
    <name type="scientific">Dryococelus australis</name>
    <dbReference type="NCBI Taxonomy" id="614101"/>
    <lineage>
        <taxon>Eukaryota</taxon>
        <taxon>Metazoa</taxon>
        <taxon>Ecdysozoa</taxon>
        <taxon>Arthropoda</taxon>
        <taxon>Hexapoda</taxon>
        <taxon>Insecta</taxon>
        <taxon>Pterygota</taxon>
        <taxon>Neoptera</taxon>
        <taxon>Polyneoptera</taxon>
        <taxon>Phasmatodea</taxon>
        <taxon>Verophasmatodea</taxon>
        <taxon>Anareolatae</taxon>
        <taxon>Phasmatidae</taxon>
        <taxon>Eurycanthinae</taxon>
        <taxon>Dryococelus</taxon>
    </lineage>
</organism>
<accession>A0ABQ9HH00</accession>
<reference evidence="2 3" key="1">
    <citation type="submission" date="2023-02" db="EMBL/GenBank/DDBJ databases">
        <title>LHISI_Scaffold_Assembly.</title>
        <authorList>
            <person name="Stuart O.P."/>
            <person name="Cleave R."/>
            <person name="Magrath M.J.L."/>
            <person name="Mikheyev A.S."/>
        </authorList>
    </citation>
    <scope>NUCLEOTIDE SEQUENCE [LARGE SCALE GENOMIC DNA]</scope>
    <source>
        <strain evidence="2">Daus_M_001</strain>
        <tissue evidence="2">Leg muscle</tissue>
    </source>
</reference>
<feature type="region of interest" description="Disordered" evidence="1">
    <location>
        <begin position="316"/>
        <end position="345"/>
    </location>
</feature>
<protein>
    <submittedName>
        <fullName evidence="2">Uncharacterized protein</fullName>
    </submittedName>
</protein>
<feature type="compositionally biased region" description="Low complexity" evidence="1">
    <location>
        <begin position="331"/>
        <end position="345"/>
    </location>
</feature>
<sequence>MFSSALVSVNEACPCDEAIRSPQYRSVLLGTVTSAFPGELDSFASECRPVDSDDMRETLKREIHPLLFDALLTLCIHADVTAEEYLIWLKKDGPFSEKLALIFKKCKRIIAGESTTNQQRNDGWMFTEGAANEFCFMAQKNLESKLQLTFPIVLTEKQLNVGTRRVVLRSQRDRVTSSLVYHCVLDCRNRARAAWRPRLGIDKQGWFMSAVAPQDRPHMHFPPPSHSRRDRRTTPHSGRLHCPGNVCELGRPHMRYNQSSEPWEITPAHWPVRSTHRAGFQTYHPIDNTPPTEQGGDQSVCITNTNTRGGVRSVDRATTAREDTVGDSKADGAAARPGRGGSSSLSRKWGECSCELRRSPSSCSIIRATSISLIHSETSLLASPKAMRIQSPARSLQIFACGNRAPDDAVGRRVFSMISRFPRPLIPVLLHTHLNHPHRLRRPRCYEPPKYLHSSLSQFDLSAEARLPHQTDSITALRPDGFYKTADPPAATFLEYSCASSQVIGSSGRGRRGCSVSQVSYQSFLWPPGDGEVSAGLPRRRGGQGVLATGELLLGTCAKYENQIIPQRVEIQLVARERNNVLVISQPHFTLFGSQDLDLLRATKLSELISLLDHFKRGGALYTQQRIAMPASEHRGGAHPAVPRVHCPPLPNPPPRTTPVEPRRLLGSGCVMNHNYAPPGGGRRPPPPPRDACVRAHSHKTNQETGGGGLPAASLCCAARPAMFIHVSVTSTNTGYSPWLSEKSNSKWGHSGPVDRAIPSGAAMAQWIELYQVGPQWPSEQIYIKWGLSGQVDREILSGAAVVQWIAIPSGALVAQQIERFQVEITFVVLISKQLPPVNHASLRLFSANGESHDLRHNEIIAEAVVLVTENCFPIYKATEDFFLQILKTITVLNLYYCITDMQEMGFGLTLKQVKDAALRIAEACGGEKISIPRKREQVGGGG</sequence>
<gene>
    <name evidence="2" type="ORF">PR048_015461</name>
</gene>
<feature type="region of interest" description="Disordered" evidence="1">
    <location>
        <begin position="214"/>
        <end position="241"/>
    </location>
</feature>
<feature type="compositionally biased region" description="Basic and acidic residues" evidence="1">
    <location>
        <begin position="316"/>
        <end position="330"/>
    </location>
</feature>
<keyword evidence="3" id="KW-1185">Reference proteome</keyword>
<dbReference type="Proteomes" id="UP001159363">
    <property type="component" value="Chromosome 4"/>
</dbReference>
<evidence type="ECO:0000313" key="3">
    <source>
        <dbReference type="Proteomes" id="UP001159363"/>
    </source>
</evidence>
<name>A0ABQ9HH00_9NEOP</name>
<comment type="caution">
    <text evidence="2">The sequence shown here is derived from an EMBL/GenBank/DDBJ whole genome shotgun (WGS) entry which is preliminary data.</text>
</comment>